<dbReference type="EMBL" id="JBHSMA010000001">
    <property type="protein sequence ID" value="MFC5408129.1"/>
    <property type="molecule type" value="Genomic_DNA"/>
</dbReference>
<comment type="caution">
    <text evidence="1">The sequence shown here is derived from an EMBL/GenBank/DDBJ whole genome shotgun (WGS) entry which is preliminary data.</text>
</comment>
<dbReference type="SUPFAM" id="SSF55166">
    <property type="entry name" value="Hedgehog/DD-peptidase"/>
    <property type="match status" value="1"/>
</dbReference>
<sequence>MKEKERLLANELTGKGLKPNYMIISGYRPHWLNQLTPLAAKKSVHQVGQAIDIDVFDVNGDGKSNREDVELIVQTLEKMDRRNPALAGGIGTYFRSAPQMVHFDVAGKKRRWNY</sequence>
<reference evidence="2" key="1">
    <citation type="journal article" date="2019" name="Int. J. Syst. Evol. Microbiol.">
        <title>The Global Catalogue of Microorganisms (GCM) 10K type strain sequencing project: providing services to taxonomists for standard genome sequencing and annotation.</title>
        <authorList>
            <consortium name="The Broad Institute Genomics Platform"/>
            <consortium name="The Broad Institute Genome Sequencing Center for Infectious Disease"/>
            <person name="Wu L."/>
            <person name="Ma J."/>
        </authorList>
    </citation>
    <scope>NUCLEOTIDE SEQUENCE [LARGE SCALE GENOMIC DNA]</scope>
    <source>
        <strain evidence="2">CCUG 55250</strain>
    </source>
</reference>
<accession>A0ABW0I448</accession>
<dbReference type="Pfam" id="PF05951">
    <property type="entry name" value="Peptidase_M15_2"/>
    <property type="match status" value="1"/>
</dbReference>
<dbReference type="Gene3D" id="3.30.1380.10">
    <property type="match status" value="1"/>
</dbReference>
<dbReference type="RefSeq" id="WP_379840814.1">
    <property type="nucleotide sequence ID" value="NZ_JBHSMA010000001.1"/>
</dbReference>
<name>A0ABW0I448_9BACT</name>
<evidence type="ECO:0000313" key="1">
    <source>
        <dbReference type="EMBL" id="MFC5408129.1"/>
    </source>
</evidence>
<organism evidence="1 2">
    <name type="scientific">Larkinella bovis</name>
    <dbReference type="NCBI Taxonomy" id="683041"/>
    <lineage>
        <taxon>Bacteria</taxon>
        <taxon>Pseudomonadati</taxon>
        <taxon>Bacteroidota</taxon>
        <taxon>Cytophagia</taxon>
        <taxon>Cytophagales</taxon>
        <taxon>Spirosomataceae</taxon>
        <taxon>Larkinella</taxon>
    </lineage>
</organism>
<gene>
    <name evidence="1" type="ORF">ACFPMF_02320</name>
</gene>
<evidence type="ECO:0000313" key="2">
    <source>
        <dbReference type="Proteomes" id="UP001596106"/>
    </source>
</evidence>
<protein>
    <submittedName>
        <fullName evidence="1">DUF882 domain-containing protein</fullName>
    </submittedName>
</protein>
<keyword evidence="2" id="KW-1185">Reference proteome</keyword>
<dbReference type="InterPro" id="IPR009045">
    <property type="entry name" value="Zn_M74/Hedgehog-like"/>
</dbReference>
<dbReference type="InterPro" id="IPR010275">
    <property type="entry name" value="MepK"/>
</dbReference>
<dbReference type="Proteomes" id="UP001596106">
    <property type="component" value="Unassembled WGS sequence"/>
</dbReference>
<proteinExistence type="predicted"/>